<evidence type="ECO:0000313" key="15">
    <source>
        <dbReference type="Proteomes" id="UP000076552"/>
    </source>
</evidence>
<dbReference type="PANTHER" id="PTHR13032">
    <property type="entry name" value="MITOCHONDRIAL IMPORT INNER MEMBRANE TRANSLOCASE SUBUNIT TIM21"/>
    <property type="match status" value="1"/>
</dbReference>
<evidence type="ECO:0000313" key="14">
    <source>
        <dbReference type="EMBL" id="KZL73777.1"/>
    </source>
</evidence>
<keyword evidence="15" id="KW-1185">Reference proteome</keyword>
<keyword evidence="8 12" id="KW-0496">Mitochondrion</keyword>
<dbReference type="Gene3D" id="3.10.450.320">
    <property type="entry name" value="Mitochondrial import inner membrane translocase subunit Tim21"/>
    <property type="match status" value="1"/>
</dbReference>
<evidence type="ECO:0000256" key="5">
    <source>
        <dbReference type="ARBA" id="ARBA00022792"/>
    </source>
</evidence>
<dbReference type="Pfam" id="PF08294">
    <property type="entry name" value="TIM21"/>
    <property type="match status" value="1"/>
</dbReference>
<evidence type="ECO:0000256" key="1">
    <source>
        <dbReference type="ARBA" id="ARBA00004434"/>
    </source>
</evidence>
<dbReference type="Proteomes" id="UP000076552">
    <property type="component" value="Unassembled WGS sequence"/>
</dbReference>
<evidence type="ECO:0000256" key="11">
    <source>
        <dbReference type="ARBA" id="ARBA00063758"/>
    </source>
</evidence>
<evidence type="ECO:0000256" key="9">
    <source>
        <dbReference type="ARBA" id="ARBA00023136"/>
    </source>
</evidence>
<keyword evidence="12" id="KW-0653">Protein transport</keyword>
<comment type="function">
    <text evidence="10">Essential component of the TIM23 complex, a complex that mediates the translocation of transit peptide-containing proteins across the mitochondrial inner membrane. Required to keep the TOM and the TIM23 complexes in close contact. At some point, it is released from the TOM23 complex to allow protein translocation into the mitochondrial matrix.</text>
</comment>
<keyword evidence="6" id="KW-0809">Transit peptide</keyword>
<keyword evidence="9" id="KW-0472">Membrane</keyword>
<keyword evidence="12" id="KW-0811">Translocation</keyword>
<comment type="caution">
    <text evidence="14">The sequence shown here is derived from an EMBL/GenBank/DDBJ whole genome shotgun (WGS) entry which is preliminary data.</text>
</comment>
<comment type="similarity">
    <text evidence="2 12">Belongs to the TIM21 family.</text>
</comment>
<feature type="region of interest" description="Disordered" evidence="13">
    <location>
        <begin position="37"/>
        <end position="59"/>
    </location>
</feature>
<dbReference type="PANTHER" id="PTHR13032:SF6">
    <property type="entry name" value="MITOCHONDRIAL IMPORT INNER MEMBRANE TRANSLOCASE SUBUNIT TIM21"/>
    <property type="match status" value="1"/>
</dbReference>
<evidence type="ECO:0000256" key="3">
    <source>
        <dbReference type="ARBA" id="ARBA00020726"/>
    </source>
</evidence>
<sequence>MMKMNTRAIAIRAPTRLGLAPRLHPLLLQRSYATQTGLGTTSAPGSKRKTVTPFNDNGSIPWSQLSTGEKAARATQQSFNFGLILAGLALTPGAMEQGGVAYVLWSDVFSPDSKVAHFNRVVDRIKSDPKCIEMLGDPKKISAHGEETNNKWRRARPIASTINTDSRGHEHLLMHFHVEGPLNKGVVYLHMIKTPSSGEFEYKYLYVDVRGQQRYYLENADTATGSGKKGVRFLGINWG</sequence>
<evidence type="ECO:0000256" key="4">
    <source>
        <dbReference type="ARBA" id="ARBA00022692"/>
    </source>
</evidence>
<evidence type="ECO:0000256" key="12">
    <source>
        <dbReference type="RuleBase" id="RU367142"/>
    </source>
</evidence>
<keyword evidence="5 12" id="KW-0999">Mitochondrion inner membrane</keyword>
<gene>
    <name evidence="14" type="ORF">CT0861_05173</name>
</gene>
<protein>
    <recommendedName>
        <fullName evidence="3 12">Mitochondrial import inner membrane translocase subunit Tim21</fullName>
    </recommendedName>
</protein>
<dbReference type="InterPro" id="IPR013261">
    <property type="entry name" value="Tim21"/>
</dbReference>
<dbReference type="AlphaFoldDB" id="A0A161YL28"/>
<dbReference type="InterPro" id="IPR038552">
    <property type="entry name" value="Tim21_IMS_sf"/>
</dbReference>
<dbReference type="FunFam" id="3.10.450.320:FF:000002">
    <property type="entry name" value="Mitochondrial import inner membrane translocase subunit tim21"/>
    <property type="match status" value="1"/>
</dbReference>
<evidence type="ECO:0000256" key="13">
    <source>
        <dbReference type="SAM" id="MobiDB-lite"/>
    </source>
</evidence>
<proteinExistence type="inferred from homology"/>
<keyword evidence="4" id="KW-0812">Transmembrane</keyword>
<evidence type="ECO:0000256" key="8">
    <source>
        <dbReference type="ARBA" id="ARBA00023128"/>
    </source>
</evidence>
<accession>A0A161YL28</accession>
<dbReference type="GO" id="GO:0030150">
    <property type="term" value="P:protein import into mitochondrial matrix"/>
    <property type="evidence" value="ECO:0007669"/>
    <property type="project" value="UniProtKB-UniRule"/>
</dbReference>
<comment type="subcellular location">
    <subcellularLocation>
        <location evidence="1 12">Mitochondrion inner membrane</location>
        <topology evidence="1 12">Single-pass membrane protein</topology>
    </subcellularLocation>
</comment>
<dbReference type="STRING" id="708197.A0A161YL28"/>
<name>A0A161YL28_9PEZI</name>
<organism evidence="14 15">
    <name type="scientific">Colletotrichum tofieldiae</name>
    <dbReference type="NCBI Taxonomy" id="708197"/>
    <lineage>
        <taxon>Eukaryota</taxon>
        <taxon>Fungi</taxon>
        <taxon>Dikarya</taxon>
        <taxon>Ascomycota</taxon>
        <taxon>Pezizomycotina</taxon>
        <taxon>Sordariomycetes</taxon>
        <taxon>Hypocreomycetidae</taxon>
        <taxon>Glomerellales</taxon>
        <taxon>Glomerellaceae</taxon>
        <taxon>Colletotrichum</taxon>
        <taxon>Colletotrichum spaethianum species complex</taxon>
    </lineage>
</organism>
<evidence type="ECO:0000256" key="7">
    <source>
        <dbReference type="ARBA" id="ARBA00022989"/>
    </source>
</evidence>
<keyword evidence="7" id="KW-1133">Transmembrane helix</keyword>
<evidence type="ECO:0000256" key="10">
    <source>
        <dbReference type="ARBA" id="ARBA00060204"/>
    </source>
</evidence>
<reference evidence="14 15" key="1">
    <citation type="submission" date="2015-06" db="EMBL/GenBank/DDBJ databases">
        <title>Survival trade-offs in plant roots during colonization by closely related pathogenic and mutualistic fungi.</title>
        <authorList>
            <person name="Hacquard S."/>
            <person name="Kracher B."/>
            <person name="Hiruma K."/>
            <person name="Weinman A."/>
            <person name="Muench P."/>
            <person name="Garrido Oter R."/>
            <person name="Ver Loren van Themaat E."/>
            <person name="Dallerey J.-F."/>
            <person name="Damm U."/>
            <person name="Henrissat B."/>
            <person name="Lespinet O."/>
            <person name="Thon M."/>
            <person name="Kemen E."/>
            <person name="McHardy A.C."/>
            <person name="Schulze-Lefert P."/>
            <person name="O'Connell R.J."/>
        </authorList>
    </citation>
    <scope>NUCLEOTIDE SEQUENCE [LARGE SCALE GENOMIC DNA]</scope>
    <source>
        <strain evidence="14 15">0861</strain>
    </source>
</reference>
<evidence type="ECO:0000256" key="6">
    <source>
        <dbReference type="ARBA" id="ARBA00022946"/>
    </source>
</evidence>
<dbReference type="GO" id="GO:0005744">
    <property type="term" value="C:TIM23 mitochondrial import inner membrane translocase complex"/>
    <property type="evidence" value="ECO:0007669"/>
    <property type="project" value="UniProtKB-UniRule"/>
</dbReference>
<comment type="subunit">
    <text evidence="11">Component of the TIM23 complex, at least composed of TIM23, TIM17, TIM50 and TIM21.</text>
</comment>
<dbReference type="EMBL" id="LFIV01000040">
    <property type="protein sequence ID" value="KZL73777.1"/>
    <property type="molecule type" value="Genomic_DNA"/>
</dbReference>
<evidence type="ECO:0000256" key="2">
    <source>
        <dbReference type="ARBA" id="ARBA00010867"/>
    </source>
</evidence>
<keyword evidence="12" id="KW-0813">Transport</keyword>